<dbReference type="InterPro" id="IPR013325">
    <property type="entry name" value="RNA_pol_sigma_r2"/>
</dbReference>
<evidence type="ECO:0000313" key="6">
    <source>
        <dbReference type="EMBL" id="MBB5350703.1"/>
    </source>
</evidence>
<name>A0A840V090_9BACT</name>
<keyword evidence="7" id="KW-1185">Reference proteome</keyword>
<dbReference type="InterPro" id="IPR013324">
    <property type="entry name" value="RNA_pol_sigma_r3/r4-like"/>
</dbReference>
<dbReference type="InterPro" id="IPR014284">
    <property type="entry name" value="RNA_pol_sigma-70_dom"/>
</dbReference>
<dbReference type="GO" id="GO:0016987">
    <property type="term" value="F:sigma factor activity"/>
    <property type="evidence" value="ECO:0007669"/>
    <property type="project" value="UniProtKB-KW"/>
</dbReference>
<keyword evidence="3" id="KW-0731">Sigma factor</keyword>
<reference evidence="6 7" key="1">
    <citation type="submission" date="2020-08" db="EMBL/GenBank/DDBJ databases">
        <title>Genomic Encyclopedia of Type Strains, Phase IV (KMG-IV): sequencing the most valuable type-strain genomes for metagenomic binning, comparative biology and taxonomic classification.</title>
        <authorList>
            <person name="Goeker M."/>
        </authorList>
    </citation>
    <scope>NUCLEOTIDE SEQUENCE [LARGE SCALE GENOMIC DNA]</scope>
    <source>
        <strain evidence="6 7">YC6886</strain>
    </source>
</reference>
<dbReference type="RefSeq" id="WP_184016216.1">
    <property type="nucleotide sequence ID" value="NZ_JACHFD010000003.1"/>
</dbReference>
<dbReference type="Proteomes" id="UP000557717">
    <property type="component" value="Unassembled WGS sequence"/>
</dbReference>
<dbReference type="SUPFAM" id="SSF88946">
    <property type="entry name" value="Sigma2 domain of RNA polymerase sigma factors"/>
    <property type="match status" value="1"/>
</dbReference>
<dbReference type="InterPro" id="IPR014331">
    <property type="entry name" value="RNA_pol_sigma70_ECF_RHOBA"/>
</dbReference>
<dbReference type="GO" id="GO:0006352">
    <property type="term" value="P:DNA-templated transcription initiation"/>
    <property type="evidence" value="ECO:0007669"/>
    <property type="project" value="InterPro"/>
</dbReference>
<accession>A0A840V090</accession>
<dbReference type="Gene3D" id="1.10.10.10">
    <property type="entry name" value="Winged helix-like DNA-binding domain superfamily/Winged helix DNA-binding domain"/>
    <property type="match status" value="1"/>
</dbReference>
<evidence type="ECO:0000256" key="3">
    <source>
        <dbReference type="ARBA" id="ARBA00023082"/>
    </source>
</evidence>
<dbReference type="InterPro" id="IPR039425">
    <property type="entry name" value="RNA_pol_sigma-70-like"/>
</dbReference>
<dbReference type="PANTHER" id="PTHR43133:SF51">
    <property type="entry name" value="RNA POLYMERASE SIGMA FACTOR"/>
    <property type="match status" value="1"/>
</dbReference>
<evidence type="ECO:0000256" key="2">
    <source>
        <dbReference type="ARBA" id="ARBA00023015"/>
    </source>
</evidence>
<proteinExistence type="inferred from homology"/>
<organism evidence="6 7">
    <name type="scientific">Haloferula luteola</name>
    <dbReference type="NCBI Taxonomy" id="595692"/>
    <lineage>
        <taxon>Bacteria</taxon>
        <taxon>Pseudomonadati</taxon>
        <taxon>Verrucomicrobiota</taxon>
        <taxon>Verrucomicrobiia</taxon>
        <taxon>Verrucomicrobiales</taxon>
        <taxon>Verrucomicrobiaceae</taxon>
        <taxon>Haloferula</taxon>
    </lineage>
</organism>
<evidence type="ECO:0000259" key="5">
    <source>
        <dbReference type="Pfam" id="PF04542"/>
    </source>
</evidence>
<dbReference type="SUPFAM" id="SSF88659">
    <property type="entry name" value="Sigma3 and sigma4 domains of RNA polymerase sigma factors"/>
    <property type="match status" value="1"/>
</dbReference>
<comment type="caution">
    <text evidence="6">The sequence shown here is derived from an EMBL/GenBank/DDBJ whole genome shotgun (WGS) entry which is preliminary data.</text>
</comment>
<dbReference type="PANTHER" id="PTHR43133">
    <property type="entry name" value="RNA POLYMERASE ECF-TYPE SIGMA FACTO"/>
    <property type="match status" value="1"/>
</dbReference>
<feature type="domain" description="RNA polymerase sigma-70 region 2" evidence="5">
    <location>
        <begin position="19"/>
        <end position="80"/>
    </location>
</feature>
<keyword evidence="4" id="KW-0804">Transcription</keyword>
<evidence type="ECO:0000313" key="7">
    <source>
        <dbReference type="Proteomes" id="UP000557717"/>
    </source>
</evidence>
<dbReference type="InterPro" id="IPR007627">
    <property type="entry name" value="RNA_pol_sigma70_r2"/>
</dbReference>
<sequence length="176" mass="20385">MSDADSMNSYTMQLIALQSELRVFIHHLAPYYAGTEDVLQEVNMLLLEKRSKFTPGTHFKAWAFRFARNVMMNHLRKLKRERQFVFSLELVETLAEEHENEPDDRQQRMGALSQCLKNLDDDHRELLLSRYRKYGAIAEAADASALTASGLRARIHRLRIALRRCIEQKLNPASPA</sequence>
<protein>
    <submittedName>
        <fullName evidence="6">RNA polymerase sigma-70 factor (ECF subfamily)</fullName>
    </submittedName>
</protein>
<dbReference type="EMBL" id="JACHFD010000003">
    <property type="protein sequence ID" value="MBB5350703.1"/>
    <property type="molecule type" value="Genomic_DNA"/>
</dbReference>
<dbReference type="Gene3D" id="1.10.1740.10">
    <property type="match status" value="1"/>
</dbReference>
<keyword evidence="2" id="KW-0805">Transcription regulation</keyword>
<comment type="similarity">
    <text evidence="1">Belongs to the sigma-70 factor family. ECF subfamily.</text>
</comment>
<dbReference type="NCBIfam" id="TIGR02989">
    <property type="entry name" value="Sig-70_gvs1"/>
    <property type="match status" value="1"/>
</dbReference>
<gene>
    <name evidence="6" type="ORF">HNR46_000931</name>
</gene>
<dbReference type="InterPro" id="IPR036388">
    <property type="entry name" value="WH-like_DNA-bd_sf"/>
</dbReference>
<evidence type="ECO:0000256" key="4">
    <source>
        <dbReference type="ARBA" id="ARBA00023163"/>
    </source>
</evidence>
<dbReference type="Pfam" id="PF04542">
    <property type="entry name" value="Sigma70_r2"/>
    <property type="match status" value="1"/>
</dbReference>
<evidence type="ECO:0000256" key="1">
    <source>
        <dbReference type="ARBA" id="ARBA00010641"/>
    </source>
</evidence>
<dbReference type="NCBIfam" id="TIGR02937">
    <property type="entry name" value="sigma70-ECF"/>
    <property type="match status" value="1"/>
</dbReference>
<dbReference type="AlphaFoldDB" id="A0A840V090"/>